<feature type="domain" description="NADAR" evidence="2">
    <location>
        <begin position="9"/>
        <end position="165"/>
    </location>
</feature>
<protein>
    <submittedName>
        <fullName evidence="3">N-glycosidase</fullName>
    </submittedName>
</protein>
<sequence>MDDATTPVYFWRETGPEGYLSQWWSSDPFTSSDSPPRTFKTAEHYMMHGKALLFSDAAAALAILKADHPRKVKALGRKVKGFDGAVWDANRERLVREGNLLKFRCAPALRALLLATGDRELVEASPLDRIWGIGFSPEKAPETDRSRWGLNLLGKVLMEVRTVLREEEMHHDRQRKEHAAKRRRITGKEDDDNNGGVKRVKEGAEVEEKDERDPTEMARSQGDVQEHAQ</sequence>
<evidence type="ECO:0000313" key="4">
    <source>
        <dbReference type="Proteomes" id="UP000186583"/>
    </source>
</evidence>
<keyword evidence="3" id="KW-0326">Glycosidase</keyword>
<dbReference type="Proteomes" id="UP000186583">
    <property type="component" value="Unassembled WGS sequence"/>
</dbReference>
<feature type="compositionally biased region" description="Basic and acidic residues" evidence="1">
    <location>
        <begin position="199"/>
        <end position="216"/>
    </location>
</feature>
<evidence type="ECO:0000256" key="1">
    <source>
        <dbReference type="SAM" id="MobiDB-lite"/>
    </source>
</evidence>
<dbReference type="InterPro" id="IPR012816">
    <property type="entry name" value="NADAR"/>
</dbReference>
<dbReference type="OrthoDB" id="206452at2759"/>
<keyword evidence="3" id="KW-0378">Hydrolase</keyword>
<dbReference type="NCBIfam" id="TIGR02464">
    <property type="entry name" value="ribofla_fusion"/>
    <property type="match status" value="1"/>
</dbReference>
<dbReference type="Pfam" id="PF08719">
    <property type="entry name" value="NADAR"/>
    <property type="match status" value="1"/>
</dbReference>
<comment type="caution">
    <text evidence="3">The sequence shown here is derived from an EMBL/GenBank/DDBJ whole genome shotgun (WGS) entry which is preliminary data.</text>
</comment>
<dbReference type="AlphaFoldDB" id="A0A1Q8S6J2"/>
<dbReference type="EMBL" id="MPGH01000011">
    <property type="protein sequence ID" value="OLN97073.1"/>
    <property type="molecule type" value="Genomic_DNA"/>
</dbReference>
<dbReference type="STRING" id="708187.A0A1Q8S6J2"/>
<dbReference type="CDD" id="cd15457">
    <property type="entry name" value="NADAR"/>
    <property type="match status" value="1"/>
</dbReference>
<gene>
    <name evidence="3" type="ORF">CCHL11_02124</name>
</gene>
<dbReference type="InterPro" id="IPR037238">
    <property type="entry name" value="YbiA-like_sf"/>
</dbReference>
<dbReference type="SUPFAM" id="SSF143990">
    <property type="entry name" value="YbiA-like"/>
    <property type="match status" value="1"/>
</dbReference>
<keyword evidence="4" id="KW-1185">Reference proteome</keyword>
<accession>A0A1Q8S6J2</accession>
<evidence type="ECO:0000259" key="2">
    <source>
        <dbReference type="Pfam" id="PF08719"/>
    </source>
</evidence>
<reference evidence="3 4" key="1">
    <citation type="submission" date="2016-11" db="EMBL/GenBank/DDBJ databases">
        <title>Draft Genome Assembly of Colletotrichum chlorophyti a pathogen of herbaceous plants.</title>
        <authorList>
            <person name="Gan P."/>
            <person name="Narusaka M."/>
            <person name="Tsushima A."/>
            <person name="Narusaka Y."/>
            <person name="Takano Y."/>
            <person name="Shirasu K."/>
        </authorList>
    </citation>
    <scope>NUCLEOTIDE SEQUENCE [LARGE SCALE GENOMIC DNA]</scope>
    <source>
        <strain evidence="3 4">NTL11</strain>
    </source>
</reference>
<dbReference type="Gene3D" id="1.10.357.40">
    <property type="entry name" value="YbiA-like"/>
    <property type="match status" value="1"/>
</dbReference>
<feature type="compositionally biased region" description="Basic and acidic residues" evidence="1">
    <location>
        <begin position="168"/>
        <end position="177"/>
    </location>
</feature>
<evidence type="ECO:0000313" key="3">
    <source>
        <dbReference type="EMBL" id="OLN97073.1"/>
    </source>
</evidence>
<organism evidence="3 4">
    <name type="scientific">Colletotrichum chlorophyti</name>
    <dbReference type="NCBI Taxonomy" id="708187"/>
    <lineage>
        <taxon>Eukaryota</taxon>
        <taxon>Fungi</taxon>
        <taxon>Dikarya</taxon>
        <taxon>Ascomycota</taxon>
        <taxon>Pezizomycotina</taxon>
        <taxon>Sordariomycetes</taxon>
        <taxon>Hypocreomycetidae</taxon>
        <taxon>Glomerellales</taxon>
        <taxon>Glomerellaceae</taxon>
        <taxon>Colletotrichum</taxon>
    </lineage>
</organism>
<feature type="region of interest" description="Disordered" evidence="1">
    <location>
        <begin position="168"/>
        <end position="229"/>
    </location>
</feature>
<name>A0A1Q8S6J2_9PEZI</name>
<dbReference type="GO" id="GO:0016798">
    <property type="term" value="F:hydrolase activity, acting on glycosyl bonds"/>
    <property type="evidence" value="ECO:0007669"/>
    <property type="project" value="UniProtKB-KW"/>
</dbReference>
<proteinExistence type="predicted"/>